<keyword evidence="5" id="KW-0808">Transferase</keyword>
<dbReference type="eggNOG" id="KOG4442">
    <property type="taxonomic scope" value="Eukaryota"/>
</dbReference>
<evidence type="ECO:0000256" key="1">
    <source>
        <dbReference type="ARBA" id="ARBA00004123"/>
    </source>
</evidence>
<accession>B5YMT9</accession>
<evidence type="ECO:0000259" key="8">
    <source>
        <dbReference type="PROSITE" id="PS50280"/>
    </source>
</evidence>
<dbReference type="AlphaFoldDB" id="B5YMT9"/>
<dbReference type="InterPro" id="IPR046341">
    <property type="entry name" value="SET_dom_sf"/>
</dbReference>
<keyword evidence="4" id="KW-0489">Methyltransferase</keyword>
<feature type="domain" description="SET" evidence="8">
    <location>
        <begin position="38"/>
        <end position="153"/>
    </location>
</feature>
<dbReference type="EMBL" id="CP001160">
    <property type="protein sequence ID" value="ACI64869.1"/>
    <property type="molecule type" value="Genomic_DNA"/>
</dbReference>
<keyword evidence="3" id="KW-0158">Chromosome</keyword>
<evidence type="ECO:0000313" key="9">
    <source>
        <dbReference type="EMBL" id="ACI64869.1"/>
    </source>
</evidence>
<feature type="non-terminal residue" evidence="9">
    <location>
        <position position="173"/>
    </location>
</feature>
<dbReference type="PANTHER" id="PTHR22884">
    <property type="entry name" value="SET DOMAIN PROTEINS"/>
    <property type="match status" value="1"/>
</dbReference>
<dbReference type="STRING" id="35128.B5YMT9"/>
<keyword evidence="6" id="KW-0949">S-adenosyl-L-methionine</keyword>
<dbReference type="Proteomes" id="UP000001449">
    <property type="component" value="Chromosome 7"/>
</dbReference>
<dbReference type="InParanoid" id="B5YMT9"/>
<comment type="subcellular location">
    <subcellularLocation>
        <location evidence="2">Chromosome</location>
    </subcellularLocation>
    <subcellularLocation>
        <location evidence="1">Nucleus</location>
    </subcellularLocation>
</comment>
<gene>
    <name evidence="9" type="ORF">THAPS_35510</name>
</gene>
<dbReference type="Gene3D" id="2.170.270.10">
    <property type="entry name" value="SET domain"/>
    <property type="match status" value="1"/>
</dbReference>
<evidence type="ECO:0000256" key="5">
    <source>
        <dbReference type="ARBA" id="ARBA00022679"/>
    </source>
</evidence>
<evidence type="ECO:0000256" key="2">
    <source>
        <dbReference type="ARBA" id="ARBA00004286"/>
    </source>
</evidence>
<dbReference type="GO" id="GO:0005634">
    <property type="term" value="C:nucleus"/>
    <property type="evidence" value="ECO:0007669"/>
    <property type="project" value="UniProtKB-SubCell"/>
</dbReference>
<dbReference type="GeneID" id="7444087"/>
<dbReference type="HOGENOM" id="CLU_020840_5_0_1"/>
<sequence>MCCVDETCALFACQEECGNNCAAGPLCGNKRIQRREWKKLQVFDAGLKGRGLMVGEECKKGDFICEYVGVAVKRRYLDGLFARYKSERMLYIMALDGDIYLDARHRGGIARYINHSCEPNCAVHRWKVRGIIRAGVFALREILEGEELSFDYQWDRKRGRAATKCYCGSDKCR</sequence>
<evidence type="ECO:0000256" key="6">
    <source>
        <dbReference type="ARBA" id="ARBA00022691"/>
    </source>
</evidence>
<proteinExistence type="predicted"/>
<dbReference type="SMART" id="SM00317">
    <property type="entry name" value="SET"/>
    <property type="match status" value="1"/>
</dbReference>
<name>B5YMT9_THAPS</name>
<dbReference type="KEGG" id="tps:THAPS_35510"/>
<dbReference type="InterPro" id="IPR001214">
    <property type="entry name" value="SET_dom"/>
</dbReference>
<keyword evidence="10" id="KW-1185">Reference proteome</keyword>
<dbReference type="RefSeq" id="XP_002296152.1">
    <property type="nucleotide sequence ID" value="XM_002296116.1"/>
</dbReference>
<dbReference type="SUPFAM" id="SSF82199">
    <property type="entry name" value="SET domain"/>
    <property type="match status" value="1"/>
</dbReference>
<reference evidence="9 10" key="2">
    <citation type="journal article" date="2008" name="Nature">
        <title>The Phaeodactylum genome reveals the evolutionary history of diatom genomes.</title>
        <authorList>
            <person name="Bowler C."/>
            <person name="Allen A.E."/>
            <person name="Badger J.H."/>
            <person name="Grimwood J."/>
            <person name="Jabbari K."/>
            <person name="Kuo A."/>
            <person name="Maheswari U."/>
            <person name="Martens C."/>
            <person name="Maumus F."/>
            <person name="Otillar R.P."/>
            <person name="Rayko E."/>
            <person name="Salamov A."/>
            <person name="Vandepoele K."/>
            <person name="Beszteri B."/>
            <person name="Gruber A."/>
            <person name="Heijde M."/>
            <person name="Katinka M."/>
            <person name="Mock T."/>
            <person name="Valentin K."/>
            <person name="Verret F."/>
            <person name="Berges J.A."/>
            <person name="Brownlee C."/>
            <person name="Cadoret J.P."/>
            <person name="Chiovitti A."/>
            <person name="Choi C.J."/>
            <person name="Coesel S."/>
            <person name="De Martino A."/>
            <person name="Detter J.C."/>
            <person name="Durkin C."/>
            <person name="Falciatore A."/>
            <person name="Fournet J."/>
            <person name="Haruta M."/>
            <person name="Huysman M.J."/>
            <person name="Jenkins B.D."/>
            <person name="Jiroutova K."/>
            <person name="Jorgensen R.E."/>
            <person name="Joubert Y."/>
            <person name="Kaplan A."/>
            <person name="Kroger N."/>
            <person name="Kroth P.G."/>
            <person name="La Roche J."/>
            <person name="Lindquist E."/>
            <person name="Lommer M."/>
            <person name="Martin-Jezequel V."/>
            <person name="Lopez P.J."/>
            <person name="Lucas S."/>
            <person name="Mangogna M."/>
            <person name="McGinnis K."/>
            <person name="Medlin L.K."/>
            <person name="Montsant A."/>
            <person name="Oudot-Le Secq M.P."/>
            <person name="Napoli C."/>
            <person name="Obornik M."/>
            <person name="Parker M.S."/>
            <person name="Petit J.L."/>
            <person name="Porcel B.M."/>
            <person name="Poulsen N."/>
            <person name="Robison M."/>
            <person name="Rychlewski L."/>
            <person name="Rynearson T.A."/>
            <person name="Schmutz J."/>
            <person name="Shapiro H."/>
            <person name="Siaut M."/>
            <person name="Stanley M."/>
            <person name="Sussman M.R."/>
            <person name="Taylor A.R."/>
            <person name="Vardi A."/>
            <person name="von Dassow P."/>
            <person name="Vyverman W."/>
            <person name="Willis A."/>
            <person name="Wyrwicz L.S."/>
            <person name="Rokhsar D.S."/>
            <person name="Weissenbach J."/>
            <person name="Armbrust E.V."/>
            <person name="Green B.R."/>
            <person name="Van de Peer Y."/>
            <person name="Grigoriev I.V."/>
        </authorList>
    </citation>
    <scope>NUCLEOTIDE SEQUENCE [LARGE SCALE GENOMIC DNA]</scope>
    <source>
        <strain evidence="9 10">CCMP1335</strain>
    </source>
</reference>
<keyword evidence="7" id="KW-0539">Nucleus</keyword>
<organism evidence="9 10">
    <name type="scientific">Thalassiosira pseudonana</name>
    <name type="common">Marine diatom</name>
    <name type="synonym">Cyclotella nana</name>
    <dbReference type="NCBI Taxonomy" id="35128"/>
    <lineage>
        <taxon>Eukaryota</taxon>
        <taxon>Sar</taxon>
        <taxon>Stramenopiles</taxon>
        <taxon>Ochrophyta</taxon>
        <taxon>Bacillariophyta</taxon>
        <taxon>Coscinodiscophyceae</taxon>
        <taxon>Thalassiosirophycidae</taxon>
        <taxon>Thalassiosirales</taxon>
        <taxon>Thalassiosiraceae</taxon>
        <taxon>Thalassiosira</taxon>
    </lineage>
</organism>
<reference evidence="9 10" key="1">
    <citation type="journal article" date="2004" name="Science">
        <title>The genome of the diatom Thalassiosira pseudonana: ecology, evolution, and metabolism.</title>
        <authorList>
            <person name="Armbrust E.V."/>
            <person name="Berges J.A."/>
            <person name="Bowler C."/>
            <person name="Green B.R."/>
            <person name="Martinez D."/>
            <person name="Putnam N.H."/>
            <person name="Zhou S."/>
            <person name="Allen A.E."/>
            <person name="Apt K.E."/>
            <person name="Bechner M."/>
            <person name="Brzezinski M.A."/>
            <person name="Chaal B.K."/>
            <person name="Chiovitti A."/>
            <person name="Davis A.K."/>
            <person name="Demarest M.S."/>
            <person name="Detter J.C."/>
            <person name="Glavina T."/>
            <person name="Goodstein D."/>
            <person name="Hadi M.Z."/>
            <person name="Hellsten U."/>
            <person name="Hildebrand M."/>
            <person name="Jenkins B.D."/>
            <person name="Jurka J."/>
            <person name="Kapitonov V.V."/>
            <person name="Kroger N."/>
            <person name="Lau W.W."/>
            <person name="Lane T.W."/>
            <person name="Larimer F.W."/>
            <person name="Lippmeier J.C."/>
            <person name="Lucas S."/>
            <person name="Medina M."/>
            <person name="Montsant A."/>
            <person name="Obornik M."/>
            <person name="Parker M.S."/>
            <person name="Palenik B."/>
            <person name="Pazour G.J."/>
            <person name="Richardson P.M."/>
            <person name="Rynearson T.A."/>
            <person name="Saito M.A."/>
            <person name="Schwartz D.C."/>
            <person name="Thamatrakoln K."/>
            <person name="Valentin K."/>
            <person name="Vardi A."/>
            <person name="Wilkerson F.P."/>
            <person name="Rokhsar D.S."/>
        </authorList>
    </citation>
    <scope>NUCLEOTIDE SEQUENCE [LARGE SCALE GENOMIC DNA]</scope>
    <source>
        <strain evidence="9 10">CCMP1335</strain>
    </source>
</reference>
<dbReference type="PaxDb" id="35128-Thaps35510"/>
<dbReference type="InterPro" id="IPR050777">
    <property type="entry name" value="SET2_Histone-Lys_MeTrsfase"/>
</dbReference>
<dbReference type="GO" id="GO:0032259">
    <property type="term" value="P:methylation"/>
    <property type="evidence" value="ECO:0007669"/>
    <property type="project" value="UniProtKB-KW"/>
</dbReference>
<protein>
    <submittedName>
        <fullName evidence="9">SET-domain containing protein</fullName>
    </submittedName>
</protein>
<dbReference type="GO" id="GO:0008168">
    <property type="term" value="F:methyltransferase activity"/>
    <property type="evidence" value="ECO:0007669"/>
    <property type="project" value="UniProtKB-KW"/>
</dbReference>
<dbReference type="Pfam" id="PF00856">
    <property type="entry name" value="SET"/>
    <property type="match status" value="1"/>
</dbReference>
<evidence type="ECO:0000256" key="7">
    <source>
        <dbReference type="ARBA" id="ARBA00023242"/>
    </source>
</evidence>
<evidence type="ECO:0000313" key="10">
    <source>
        <dbReference type="Proteomes" id="UP000001449"/>
    </source>
</evidence>
<evidence type="ECO:0000256" key="4">
    <source>
        <dbReference type="ARBA" id="ARBA00022603"/>
    </source>
</evidence>
<evidence type="ECO:0000256" key="3">
    <source>
        <dbReference type="ARBA" id="ARBA00022454"/>
    </source>
</evidence>
<dbReference type="GO" id="GO:0005694">
    <property type="term" value="C:chromosome"/>
    <property type="evidence" value="ECO:0007669"/>
    <property type="project" value="UniProtKB-SubCell"/>
</dbReference>
<dbReference type="PROSITE" id="PS50280">
    <property type="entry name" value="SET"/>
    <property type="match status" value="1"/>
</dbReference>
<dbReference type="OMA" id="YRYSSCI"/>